<accession>A0ABV7YDQ7</accession>
<dbReference type="RefSeq" id="WP_205117813.1">
    <property type="nucleotide sequence ID" value="NZ_JAFBCM010000001.1"/>
</dbReference>
<reference evidence="5" key="1">
    <citation type="journal article" date="2019" name="Int. J. Syst. Evol. Microbiol.">
        <title>The Global Catalogue of Microorganisms (GCM) 10K type strain sequencing project: providing services to taxonomists for standard genome sequencing and annotation.</title>
        <authorList>
            <consortium name="The Broad Institute Genomics Platform"/>
            <consortium name="The Broad Institute Genome Sequencing Center for Infectious Disease"/>
            <person name="Wu L."/>
            <person name="Ma J."/>
        </authorList>
    </citation>
    <scope>NUCLEOTIDE SEQUENCE [LARGE SCALE GENOMIC DNA]</scope>
    <source>
        <strain evidence="5">CGMCC 4.7241</strain>
    </source>
</reference>
<feature type="transmembrane region" description="Helical" evidence="2">
    <location>
        <begin position="349"/>
        <end position="368"/>
    </location>
</feature>
<proteinExistence type="predicted"/>
<feature type="transmembrane region" description="Helical" evidence="2">
    <location>
        <begin position="62"/>
        <end position="80"/>
    </location>
</feature>
<sequence length="392" mass="40890">MSVAEQESPATDAKRPEPRRRLVGVDATRGLALLGMMVVHVLPSTNADGTVSAAYQLTGGRAAATFAVLAGVGLALASGGNRPDPNGFAASVAVRALAIGAIGLSLGYVDSGLAVILPYYAMFFLLSIPLLRLRARTLALVAVGLALVVPVVSHLLRAGLPSPDRGNPTFDRLIGDPFGLLSELLLTGYYPALAWLTYLAAGLAVGRLDLRNTKVAAGLLAAGAVLVGLGASASWLLMNVFGGREVLVATTRLGETSTEIERALSTSMYGTTPPTTWWWLAVDAPHSTTPFDLLQTTGFAIALLGAVLLVARFLRPLLIPLAAAGAITLTLYSAHVLLVSSPVLPNDALTSYVVQAIGALTFATLWYLTKRRGPLEAVVALLANAVRRAARR</sequence>
<keyword evidence="2" id="KW-0472">Membrane</keyword>
<dbReference type="EMBL" id="JBHRZH010000018">
    <property type="protein sequence ID" value="MFC3763460.1"/>
    <property type="molecule type" value="Genomic_DNA"/>
</dbReference>
<evidence type="ECO:0000256" key="2">
    <source>
        <dbReference type="SAM" id="Phobius"/>
    </source>
</evidence>
<feature type="transmembrane region" description="Helical" evidence="2">
    <location>
        <begin position="188"/>
        <end position="208"/>
    </location>
</feature>
<feature type="transmembrane region" description="Helical" evidence="2">
    <location>
        <begin position="293"/>
        <end position="311"/>
    </location>
</feature>
<gene>
    <name evidence="4" type="ORF">ACFOUW_21660</name>
</gene>
<evidence type="ECO:0000313" key="4">
    <source>
        <dbReference type="EMBL" id="MFC3763460.1"/>
    </source>
</evidence>
<feature type="domain" description="Heparan-alpha-glucosaminide N-acetyltransferase catalytic" evidence="3">
    <location>
        <begin position="21"/>
        <end position="214"/>
    </location>
</feature>
<evidence type="ECO:0000256" key="1">
    <source>
        <dbReference type="SAM" id="MobiDB-lite"/>
    </source>
</evidence>
<dbReference type="Proteomes" id="UP001595699">
    <property type="component" value="Unassembled WGS sequence"/>
</dbReference>
<feature type="region of interest" description="Disordered" evidence="1">
    <location>
        <begin position="1"/>
        <end position="21"/>
    </location>
</feature>
<keyword evidence="5" id="KW-1185">Reference proteome</keyword>
<keyword evidence="2" id="KW-0812">Transmembrane</keyword>
<comment type="caution">
    <text evidence="4">The sequence shown here is derived from an EMBL/GenBank/DDBJ whole genome shotgun (WGS) entry which is preliminary data.</text>
</comment>
<feature type="transmembrane region" description="Helical" evidence="2">
    <location>
        <begin position="215"/>
        <end position="238"/>
    </location>
</feature>
<feature type="transmembrane region" description="Helical" evidence="2">
    <location>
        <begin position="112"/>
        <end position="131"/>
    </location>
</feature>
<feature type="transmembrane region" description="Helical" evidence="2">
    <location>
        <begin position="318"/>
        <end position="337"/>
    </location>
</feature>
<feature type="transmembrane region" description="Helical" evidence="2">
    <location>
        <begin position="138"/>
        <end position="156"/>
    </location>
</feature>
<organism evidence="4 5">
    <name type="scientific">Tenggerimyces flavus</name>
    <dbReference type="NCBI Taxonomy" id="1708749"/>
    <lineage>
        <taxon>Bacteria</taxon>
        <taxon>Bacillati</taxon>
        <taxon>Actinomycetota</taxon>
        <taxon>Actinomycetes</taxon>
        <taxon>Propionibacteriales</taxon>
        <taxon>Nocardioidaceae</taxon>
        <taxon>Tenggerimyces</taxon>
    </lineage>
</organism>
<feature type="transmembrane region" description="Helical" evidence="2">
    <location>
        <begin position="22"/>
        <end position="42"/>
    </location>
</feature>
<evidence type="ECO:0000313" key="5">
    <source>
        <dbReference type="Proteomes" id="UP001595699"/>
    </source>
</evidence>
<name>A0ABV7YDQ7_9ACTN</name>
<protein>
    <submittedName>
        <fullName evidence="4">Heparan-alpha-glucosaminide N-acetyltransferase domain-containing protein</fullName>
    </submittedName>
</protein>
<keyword evidence="2" id="KW-1133">Transmembrane helix</keyword>
<evidence type="ECO:0000259" key="3">
    <source>
        <dbReference type="Pfam" id="PF07786"/>
    </source>
</evidence>
<dbReference type="InterPro" id="IPR012429">
    <property type="entry name" value="HGSNAT_cat"/>
</dbReference>
<dbReference type="Pfam" id="PF07786">
    <property type="entry name" value="HGSNAT_cat"/>
    <property type="match status" value="1"/>
</dbReference>
<feature type="transmembrane region" description="Helical" evidence="2">
    <location>
        <begin position="87"/>
        <end position="106"/>
    </location>
</feature>